<keyword evidence="2" id="KW-1185">Reference proteome</keyword>
<organism evidence="1 2">
    <name type="scientific">Endocarpon pusillum</name>
    <dbReference type="NCBI Taxonomy" id="364733"/>
    <lineage>
        <taxon>Eukaryota</taxon>
        <taxon>Fungi</taxon>
        <taxon>Dikarya</taxon>
        <taxon>Ascomycota</taxon>
        <taxon>Pezizomycotina</taxon>
        <taxon>Eurotiomycetes</taxon>
        <taxon>Chaetothyriomycetidae</taxon>
        <taxon>Verrucariales</taxon>
        <taxon>Verrucariaceae</taxon>
        <taxon>Endocarpon</taxon>
    </lineage>
</organism>
<evidence type="ECO:0008006" key="3">
    <source>
        <dbReference type="Google" id="ProtNLM"/>
    </source>
</evidence>
<evidence type="ECO:0000313" key="2">
    <source>
        <dbReference type="Proteomes" id="UP000606974"/>
    </source>
</evidence>
<dbReference type="Proteomes" id="UP000606974">
    <property type="component" value="Unassembled WGS sequence"/>
</dbReference>
<sequence length="327" mass="37683">MLFQALPQEIVLHILRDVGSAHFRSNVEQLLVCKSWYPAAQSVMVEELHLSEHNLPYFLANMLAQRKLWRLIETNCRRVNLKIRGPQGKSMFKNHSAEFEWGARITPCLTYLATRLPRFMRLEDLTIEATAPDPKPRAFHPYLRRQQMANFLSPGYTSRLKRLNLDLCHTLKHETVSNSYGNHLCAFISKFLLTLQHVRIRMDSICAAAMDTGDDENTANLESLVFNMYIPDNDTRPGFPVDGRALPCQTKEEYPIRCPLRRMMRAAKRLSERNATIKTARIVTSFYPEQRPVAIDCISGRKIILANRNDWTADGPLFTGYVNEETE</sequence>
<accession>A0A8H7E3Z4</accession>
<protein>
    <recommendedName>
        <fullName evidence="3">F-box domain-containing protein</fullName>
    </recommendedName>
</protein>
<gene>
    <name evidence="1" type="ORF">GJ744_010076</name>
</gene>
<evidence type="ECO:0000313" key="1">
    <source>
        <dbReference type="EMBL" id="KAF7507775.1"/>
    </source>
</evidence>
<dbReference type="EMBL" id="JAACFV010000063">
    <property type="protein sequence ID" value="KAF7507775.1"/>
    <property type="molecule type" value="Genomic_DNA"/>
</dbReference>
<reference evidence="1" key="1">
    <citation type="submission" date="2020-02" db="EMBL/GenBank/DDBJ databases">
        <authorList>
            <person name="Palmer J.M."/>
        </authorList>
    </citation>
    <scope>NUCLEOTIDE SEQUENCE</scope>
    <source>
        <strain evidence="1">EPUS1.4</strain>
        <tissue evidence="1">Thallus</tissue>
    </source>
</reference>
<name>A0A8H7E3Z4_9EURO</name>
<proteinExistence type="predicted"/>
<dbReference type="OrthoDB" id="3637487at2759"/>
<dbReference type="AlphaFoldDB" id="A0A8H7E3Z4"/>
<comment type="caution">
    <text evidence="1">The sequence shown here is derived from an EMBL/GenBank/DDBJ whole genome shotgun (WGS) entry which is preliminary data.</text>
</comment>